<sequence>MNVITTSLVIWSIYCGVQTVEALTCLQCDYVVKPRHCETVLSCPDDDACFVERQTNTFGEEGYSLGCRAKSLCENSIASSSYCSQCCDRDVCNQAGCGEEGYPPQSGPVCYSCQNPLPEGRCHHVEVCRKGEMCRANGQDQFGTTLFTSGCISNEICGLQHTGVPVVGRSSPLQLPITRSHGPHDCNHCCDADLCNTYCVGTTILPNGFLIKAIFDSDQLNHIDNGTRVVRGADWDWGDQDSGGPGTVDTWYLGNRTSLQVVVTWDRDGHHNSYRVGAEGKYDLYILADGQ</sequence>
<dbReference type="Gene3D" id="2.30.30.40">
    <property type="entry name" value="SH3 Domains"/>
    <property type="match status" value="1"/>
</dbReference>
<dbReference type="InterPro" id="IPR045860">
    <property type="entry name" value="Snake_toxin-like_sf"/>
</dbReference>
<dbReference type="GO" id="GO:0016567">
    <property type="term" value="P:protein ubiquitination"/>
    <property type="evidence" value="ECO:0007669"/>
    <property type="project" value="InterPro"/>
</dbReference>
<feature type="chain" id="PRO_5038360241" description="MIB/HERC2 domain-containing protein" evidence="1">
    <location>
        <begin position="23"/>
        <end position="291"/>
    </location>
</feature>
<comment type="caution">
    <text evidence="3">The sequence shown here is derived from an EMBL/GenBank/DDBJ whole genome shotgun (WGS) entry which is preliminary data.</text>
</comment>
<dbReference type="EMBL" id="JAIWYP010000003">
    <property type="protein sequence ID" value="KAH3855160.1"/>
    <property type="molecule type" value="Genomic_DNA"/>
</dbReference>
<dbReference type="SUPFAM" id="SSF57302">
    <property type="entry name" value="Snake toxin-like"/>
    <property type="match status" value="1"/>
</dbReference>
<evidence type="ECO:0000313" key="4">
    <source>
        <dbReference type="Proteomes" id="UP000828390"/>
    </source>
</evidence>
<name>A0A9D4LBQ8_DREPO</name>
<dbReference type="SUPFAM" id="SSF159034">
    <property type="entry name" value="Mib/herc2 domain-like"/>
    <property type="match status" value="1"/>
</dbReference>
<evidence type="ECO:0000256" key="1">
    <source>
        <dbReference type="SAM" id="SignalP"/>
    </source>
</evidence>
<dbReference type="InterPro" id="IPR037252">
    <property type="entry name" value="Mib_Herc2_sf"/>
</dbReference>
<accession>A0A9D4LBQ8</accession>
<keyword evidence="4" id="KW-1185">Reference proteome</keyword>
<dbReference type="OrthoDB" id="6071153at2759"/>
<keyword evidence="1" id="KW-0732">Signal</keyword>
<dbReference type="PROSITE" id="PS51416">
    <property type="entry name" value="MIB_HERC2"/>
    <property type="match status" value="1"/>
</dbReference>
<gene>
    <name evidence="3" type="ORF">DPMN_097722</name>
</gene>
<evidence type="ECO:0000313" key="3">
    <source>
        <dbReference type="EMBL" id="KAH3855160.1"/>
    </source>
</evidence>
<organism evidence="3 4">
    <name type="scientific">Dreissena polymorpha</name>
    <name type="common">Zebra mussel</name>
    <name type="synonym">Mytilus polymorpha</name>
    <dbReference type="NCBI Taxonomy" id="45954"/>
    <lineage>
        <taxon>Eukaryota</taxon>
        <taxon>Metazoa</taxon>
        <taxon>Spiralia</taxon>
        <taxon>Lophotrochozoa</taxon>
        <taxon>Mollusca</taxon>
        <taxon>Bivalvia</taxon>
        <taxon>Autobranchia</taxon>
        <taxon>Heteroconchia</taxon>
        <taxon>Euheterodonta</taxon>
        <taxon>Imparidentia</taxon>
        <taxon>Neoheterodontei</taxon>
        <taxon>Myida</taxon>
        <taxon>Dreissenoidea</taxon>
        <taxon>Dreissenidae</taxon>
        <taxon>Dreissena</taxon>
    </lineage>
</organism>
<proteinExistence type="predicted"/>
<protein>
    <recommendedName>
        <fullName evidence="2">MIB/HERC2 domain-containing protein</fullName>
    </recommendedName>
</protein>
<dbReference type="InterPro" id="IPR010606">
    <property type="entry name" value="Mib_Herc2"/>
</dbReference>
<dbReference type="AlphaFoldDB" id="A0A9D4LBQ8"/>
<reference evidence="3" key="1">
    <citation type="journal article" date="2019" name="bioRxiv">
        <title>The Genome of the Zebra Mussel, Dreissena polymorpha: A Resource for Invasive Species Research.</title>
        <authorList>
            <person name="McCartney M.A."/>
            <person name="Auch B."/>
            <person name="Kono T."/>
            <person name="Mallez S."/>
            <person name="Zhang Y."/>
            <person name="Obille A."/>
            <person name="Becker A."/>
            <person name="Abrahante J.E."/>
            <person name="Garbe J."/>
            <person name="Badalamenti J.P."/>
            <person name="Herman A."/>
            <person name="Mangelson H."/>
            <person name="Liachko I."/>
            <person name="Sullivan S."/>
            <person name="Sone E.D."/>
            <person name="Koren S."/>
            <person name="Silverstein K.A.T."/>
            <person name="Beckman K.B."/>
            <person name="Gohl D.M."/>
        </authorList>
    </citation>
    <scope>NUCLEOTIDE SEQUENCE</scope>
    <source>
        <strain evidence="3">Duluth1</strain>
        <tissue evidence="3">Whole animal</tissue>
    </source>
</reference>
<feature type="domain" description="MIB/HERC2" evidence="2">
    <location>
        <begin position="215"/>
        <end position="290"/>
    </location>
</feature>
<evidence type="ECO:0000259" key="2">
    <source>
        <dbReference type="PROSITE" id="PS51416"/>
    </source>
</evidence>
<feature type="signal peptide" evidence="1">
    <location>
        <begin position="1"/>
        <end position="22"/>
    </location>
</feature>
<reference evidence="3" key="2">
    <citation type="submission" date="2020-11" db="EMBL/GenBank/DDBJ databases">
        <authorList>
            <person name="McCartney M.A."/>
            <person name="Auch B."/>
            <person name="Kono T."/>
            <person name="Mallez S."/>
            <person name="Becker A."/>
            <person name="Gohl D.M."/>
            <person name="Silverstein K.A.T."/>
            <person name="Koren S."/>
            <person name="Bechman K.B."/>
            <person name="Herman A."/>
            <person name="Abrahante J.E."/>
            <person name="Garbe J."/>
        </authorList>
    </citation>
    <scope>NUCLEOTIDE SEQUENCE</scope>
    <source>
        <strain evidence="3">Duluth1</strain>
        <tissue evidence="3">Whole animal</tissue>
    </source>
</reference>
<dbReference type="Pfam" id="PF06701">
    <property type="entry name" value="MIB_HERC2"/>
    <property type="match status" value="1"/>
</dbReference>
<dbReference type="Proteomes" id="UP000828390">
    <property type="component" value="Unassembled WGS sequence"/>
</dbReference>
<dbReference type="GO" id="GO:0046872">
    <property type="term" value="F:metal ion binding"/>
    <property type="evidence" value="ECO:0007669"/>
    <property type="project" value="InterPro"/>
</dbReference>
<dbReference type="GO" id="GO:0004842">
    <property type="term" value="F:ubiquitin-protein transferase activity"/>
    <property type="evidence" value="ECO:0007669"/>
    <property type="project" value="InterPro"/>
</dbReference>